<proteinExistence type="predicted"/>
<protein>
    <submittedName>
        <fullName evidence="2">Uncharacterized protein</fullName>
    </submittedName>
</protein>
<organism evidence="2 3">
    <name type="scientific">Brachybacterium paraconglomeratum</name>
    <dbReference type="NCBI Taxonomy" id="173362"/>
    <lineage>
        <taxon>Bacteria</taxon>
        <taxon>Bacillati</taxon>
        <taxon>Actinomycetota</taxon>
        <taxon>Actinomycetes</taxon>
        <taxon>Micrococcales</taxon>
        <taxon>Dermabacteraceae</taxon>
        <taxon>Brachybacterium</taxon>
    </lineage>
</organism>
<dbReference type="PROSITE" id="PS51257">
    <property type="entry name" value="PROKAR_LIPOPROTEIN"/>
    <property type="match status" value="1"/>
</dbReference>
<keyword evidence="1" id="KW-0812">Transmembrane</keyword>
<gene>
    <name evidence="2" type="ORF">K8W24_00605</name>
</gene>
<dbReference type="RefSeq" id="WP_166649388.1">
    <property type="nucleotide sequence ID" value="NZ_CANLNX010000010.1"/>
</dbReference>
<keyword evidence="1" id="KW-0472">Membrane</keyword>
<evidence type="ECO:0000313" key="2">
    <source>
        <dbReference type="EMBL" id="HJF48296.1"/>
    </source>
</evidence>
<keyword evidence="1" id="KW-1133">Transmembrane helix</keyword>
<accession>A0A921KQZ0</accession>
<name>A0A921KQZ0_9MICO</name>
<feature type="transmembrane region" description="Helical" evidence="1">
    <location>
        <begin position="22"/>
        <end position="40"/>
    </location>
</feature>
<evidence type="ECO:0000256" key="1">
    <source>
        <dbReference type="SAM" id="Phobius"/>
    </source>
</evidence>
<sequence length="46" mass="5001">MSSTERPDNPDDHKRFSLGEDWIATLVGLVLFGACMAGLISPELIP</sequence>
<evidence type="ECO:0000313" key="3">
    <source>
        <dbReference type="Proteomes" id="UP000775129"/>
    </source>
</evidence>
<reference evidence="2" key="2">
    <citation type="submission" date="2021-09" db="EMBL/GenBank/DDBJ databases">
        <authorList>
            <person name="Gilroy R."/>
        </authorList>
    </citation>
    <scope>NUCLEOTIDE SEQUENCE</scope>
    <source>
        <strain evidence="2">1647</strain>
    </source>
</reference>
<comment type="caution">
    <text evidence="2">The sequence shown here is derived from an EMBL/GenBank/DDBJ whole genome shotgun (WGS) entry which is preliminary data.</text>
</comment>
<dbReference type="AlphaFoldDB" id="A0A921KQZ0"/>
<dbReference type="Proteomes" id="UP000775129">
    <property type="component" value="Unassembled WGS sequence"/>
</dbReference>
<dbReference type="EMBL" id="DYWO01000023">
    <property type="protein sequence ID" value="HJF48296.1"/>
    <property type="molecule type" value="Genomic_DNA"/>
</dbReference>
<reference evidence="2" key="1">
    <citation type="journal article" date="2021" name="PeerJ">
        <title>Extensive microbial diversity within the chicken gut microbiome revealed by metagenomics and culture.</title>
        <authorList>
            <person name="Gilroy R."/>
            <person name="Ravi A."/>
            <person name="Getino M."/>
            <person name="Pursley I."/>
            <person name="Horton D.L."/>
            <person name="Alikhan N.F."/>
            <person name="Baker D."/>
            <person name="Gharbi K."/>
            <person name="Hall N."/>
            <person name="Watson M."/>
            <person name="Adriaenssens E.M."/>
            <person name="Foster-Nyarko E."/>
            <person name="Jarju S."/>
            <person name="Secka A."/>
            <person name="Antonio M."/>
            <person name="Oren A."/>
            <person name="Chaudhuri R.R."/>
            <person name="La Ragione R."/>
            <person name="Hildebrand F."/>
            <person name="Pallen M.J."/>
        </authorList>
    </citation>
    <scope>NUCLEOTIDE SEQUENCE</scope>
    <source>
        <strain evidence="2">1647</strain>
    </source>
</reference>